<organism evidence="1 2">
    <name type="scientific">Streptomyces tsukubensis</name>
    <dbReference type="NCBI Taxonomy" id="83656"/>
    <lineage>
        <taxon>Bacteria</taxon>
        <taxon>Bacillati</taxon>
        <taxon>Actinomycetota</taxon>
        <taxon>Actinomycetes</taxon>
        <taxon>Kitasatosporales</taxon>
        <taxon>Streptomycetaceae</taxon>
        <taxon>Streptomyces</taxon>
    </lineage>
</organism>
<dbReference type="Pfam" id="PF20242">
    <property type="entry name" value="Emfourin"/>
    <property type="match status" value="1"/>
</dbReference>
<dbReference type="AlphaFoldDB" id="A0A1V4ABW1"/>
<sequence>MRIQVTRTGGLAGIKRQAAVDTAVMPDAPDWHALADDALKEGPGGPPLGVPDGFHYEITVDGESIHTAEPRLSEAQRQLVARVLKEGE</sequence>
<evidence type="ECO:0000313" key="1">
    <source>
        <dbReference type="EMBL" id="OON80861.1"/>
    </source>
</evidence>
<dbReference type="InterPro" id="IPR049457">
    <property type="entry name" value="Emfourin"/>
</dbReference>
<name>A0A1V4ABW1_9ACTN</name>
<proteinExistence type="predicted"/>
<accession>A0A1V4ABW1</accession>
<protein>
    <recommendedName>
        <fullName evidence="3">Metalloprotease</fullName>
    </recommendedName>
</protein>
<comment type="caution">
    <text evidence="1">The sequence shown here is derived from an EMBL/GenBank/DDBJ whole genome shotgun (WGS) entry which is preliminary data.</text>
</comment>
<dbReference type="EMBL" id="MVFC01000006">
    <property type="protein sequence ID" value="OON80861.1"/>
    <property type="molecule type" value="Genomic_DNA"/>
</dbReference>
<dbReference type="RefSeq" id="WP_077967098.1">
    <property type="nucleotide sequence ID" value="NZ_CP045178.1"/>
</dbReference>
<dbReference type="STRING" id="83656.B1H18_10780"/>
<gene>
    <name evidence="1" type="ORF">B1H18_10780</name>
</gene>
<evidence type="ECO:0008006" key="3">
    <source>
        <dbReference type="Google" id="ProtNLM"/>
    </source>
</evidence>
<keyword evidence="2" id="KW-1185">Reference proteome</keyword>
<evidence type="ECO:0000313" key="2">
    <source>
        <dbReference type="Proteomes" id="UP000190539"/>
    </source>
</evidence>
<dbReference type="Proteomes" id="UP000190539">
    <property type="component" value="Unassembled WGS sequence"/>
</dbReference>
<reference evidence="1 2" key="1">
    <citation type="submission" date="2017-02" db="EMBL/GenBank/DDBJ databases">
        <title>Draft Genome Sequence of Streptomyces tsukubaensis F601, a Producer of the immunosuppressant tacrolimus FK506.</title>
        <authorList>
            <person name="Zong G."/>
            <person name="Zhong C."/>
            <person name="Fu J."/>
            <person name="Qin R."/>
            <person name="Cao G."/>
        </authorList>
    </citation>
    <scope>NUCLEOTIDE SEQUENCE [LARGE SCALE GENOMIC DNA]</scope>
    <source>
        <strain evidence="1 2">F601</strain>
    </source>
</reference>
<dbReference type="OrthoDB" id="6956709at2"/>